<protein>
    <recommendedName>
        <fullName evidence="7">Glycosyl hydrolase family 13 catalytic domain-containing protein</fullName>
    </recommendedName>
</protein>
<keyword evidence="2" id="KW-1133">Transmembrane helix</keyword>
<sequence>MSVSKKNSSKDSTQENNISDSASSTKIETAVIVDSKNEAKSEVASVLSYEELKKFEKDPKWVKIRIATVSVFWSLWVILLAIAILIIFLSPKCPVILDVDPKSNAVIYNINVPKFKVSGKGTIGNLAGIQEKMAYISKMGSKYIVLSSIFETVNDDCNYRNVQDYSKLNPVFGISENFSKLAESIAVNKMELLLRVPLNVEGPKCNPGKLNKKDVNDIISKIKTFSEKLPISGYIFENPTFDEVTLLKNALEKLSSDKTGDEAKSLFSGKWILYDIASETSLKQYAKALNDTTFIVSDSIYGGSNKGLLVKKIENTGATNNHLVISSIFKGHSISINSGVELSLEGLNPYMMWNNNEPTCGFSNDPVADYPNECKNVGDFVNTQNGPNYIYNAIKFITELRVTEPSINQGVVHEVVVNNINVIYRFSAGFSPIILISNSDKVAHSLCLSNVTAKLSAFILEDIDADENSKVDFTYVYSTMSHKFPKVITVESFYCHDQSKLVIDANHVLIMKLSFHAED</sequence>
<feature type="domain" description="Solute carrier family 3 member 2 N-terminal" evidence="4">
    <location>
        <begin position="38"/>
        <end position="95"/>
    </location>
</feature>
<dbReference type="GO" id="GO:1904273">
    <property type="term" value="P:L-alanine import across plasma membrane"/>
    <property type="evidence" value="ECO:0007669"/>
    <property type="project" value="TreeGrafter"/>
</dbReference>
<dbReference type="GO" id="GO:1903801">
    <property type="term" value="P:L-leucine import across plasma membrane"/>
    <property type="evidence" value="ECO:0007669"/>
    <property type="project" value="TreeGrafter"/>
</dbReference>
<evidence type="ECO:0000259" key="3">
    <source>
        <dbReference type="Pfam" id="PF00128"/>
    </source>
</evidence>
<dbReference type="Pfam" id="PF00128">
    <property type="entry name" value="Alpha-amylase"/>
    <property type="match status" value="1"/>
</dbReference>
<name>A0A177ASS0_9BILA</name>
<evidence type="ECO:0000313" key="5">
    <source>
        <dbReference type="EMBL" id="OAF64582.1"/>
    </source>
</evidence>
<dbReference type="InterPro" id="IPR031984">
    <property type="entry name" value="SLC3A2_N"/>
</dbReference>
<dbReference type="InterPro" id="IPR042280">
    <property type="entry name" value="SLC3A2"/>
</dbReference>
<organism evidence="5 6">
    <name type="scientific">Intoshia linei</name>
    <dbReference type="NCBI Taxonomy" id="1819745"/>
    <lineage>
        <taxon>Eukaryota</taxon>
        <taxon>Metazoa</taxon>
        <taxon>Spiralia</taxon>
        <taxon>Lophotrochozoa</taxon>
        <taxon>Mesozoa</taxon>
        <taxon>Orthonectida</taxon>
        <taxon>Rhopaluridae</taxon>
        <taxon>Intoshia</taxon>
    </lineage>
</organism>
<dbReference type="OrthoDB" id="1740265at2759"/>
<evidence type="ECO:0000256" key="1">
    <source>
        <dbReference type="SAM" id="MobiDB-lite"/>
    </source>
</evidence>
<evidence type="ECO:0000259" key="4">
    <source>
        <dbReference type="Pfam" id="PF16028"/>
    </source>
</evidence>
<evidence type="ECO:0000313" key="6">
    <source>
        <dbReference type="Proteomes" id="UP000078046"/>
    </source>
</evidence>
<dbReference type="GO" id="GO:0015823">
    <property type="term" value="P:phenylalanine transport"/>
    <property type="evidence" value="ECO:0007669"/>
    <property type="project" value="TreeGrafter"/>
</dbReference>
<gene>
    <name evidence="5" type="ORF">A3Q56_07708</name>
</gene>
<feature type="domain" description="Glycosyl hydrolase family 13 catalytic" evidence="3">
    <location>
        <begin position="114"/>
        <end position="198"/>
    </location>
</feature>
<dbReference type="PANTHER" id="PTHR46673:SF1">
    <property type="entry name" value="4F2 CELL-SURFACE ANTIGEN HEAVY CHAIN"/>
    <property type="match status" value="1"/>
</dbReference>
<feature type="transmembrane region" description="Helical" evidence="2">
    <location>
        <begin position="64"/>
        <end position="89"/>
    </location>
</feature>
<dbReference type="InterPro" id="IPR017853">
    <property type="entry name" value="GH"/>
</dbReference>
<dbReference type="Pfam" id="PF16028">
    <property type="entry name" value="SLC3A2_N"/>
    <property type="match status" value="1"/>
</dbReference>
<proteinExistence type="predicted"/>
<reference evidence="5 6" key="1">
    <citation type="submission" date="2016-04" db="EMBL/GenBank/DDBJ databases">
        <title>The genome of Intoshia linei affirms orthonectids as highly simplified spiralians.</title>
        <authorList>
            <person name="Mikhailov K.V."/>
            <person name="Slusarev G.S."/>
            <person name="Nikitin M.A."/>
            <person name="Logacheva M.D."/>
            <person name="Penin A."/>
            <person name="Aleoshin V."/>
            <person name="Panchin Y.V."/>
        </authorList>
    </citation>
    <scope>NUCLEOTIDE SEQUENCE [LARGE SCALE GENOMIC DNA]</scope>
    <source>
        <strain evidence="5">Intl2013</strain>
        <tissue evidence="5">Whole animal</tissue>
    </source>
</reference>
<dbReference type="GO" id="GO:0005975">
    <property type="term" value="P:carbohydrate metabolic process"/>
    <property type="evidence" value="ECO:0007669"/>
    <property type="project" value="InterPro"/>
</dbReference>
<dbReference type="PANTHER" id="PTHR46673">
    <property type="entry name" value="4F2 CELL-SURFACE ANTIGEN HEAVY CHAIN"/>
    <property type="match status" value="1"/>
</dbReference>
<evidence type="ECO:0000256" key="2">
    <source>
        <dbReference type="SAM" id="Phobius"/>
    </source>
</evidence>
<dbReference type="Proteomes" id="UP000078046">
    <property type="component" value="Unassembled WGS sequence"/>
</dbReference>
<keyword evidence="6" id="KW-1185">Reference proteome</keyword>
<accession>A0A177ASS0</accession>
<comment type="caution">
    <text evidence="5">The sequence shown here is derived from an EMBL/GenBank/DDBJ whole genome shotgun (WGS) entry which is preliminary data.</text>
</comment>
<evidence type="ECO:0008006" key="7">
    <source>
        <dbReference type="Google" id="ProtNLM"/>
    </source>
</evidence>
<dbReference type="GO" id="GO:0015190">
    <property type="term" value="F:L-leucine transmembrane transporter activity"/>
    <property type="evidence" value="ECO:0007669"/>
    <property type="project" value="TreeGrafter"/>
</dbReference>
<keyword evidence="2" id="KW-0812">Transmembrane</keyword>
<dbReference type="GO" id="GO:0016324">
    <property type="term" value="C:apical plasma membrane"/>
    <property type="evidence" value="ECO:0007669"/>
    <property type="project" value="TreeGrafter"/>
</dbReference>
<feature type="region of interest" description="Disordered" evidence="1">
    <location>
        <begin position="1"/>
        <end position="23"/>
    </location>
</feature>
<dbReference type="EMBL" id="LWCA01001739">
    <property type="protein sequence ID" value="OAF64582.1"/>
    <property type="molecule type" value="Genomic_DNA"/>
</dbReference>
<dbReference type="Gene3D" id="3.20.20.80">
    <property type="entry name" value="Glycosidases"/>
    <property type="match status" value="1"/>
</dbReference>
<dbReference type="InterPro" id="IPR006047">
    <property type="entry name" value="GH13_cat_dom"/>
</dbReference>
<feature type="compositionally biased region" description="Polar residues" evidence="1">
    <location>
        <begin position="14"/>
        <end position="23"/>
    </location>
</feature>
<keyword evidence="2" id="KW-0472">Membrane</keyword>
<dbReference type="AlphaFoldDB" id="A0A177ASS0"/>
<dbReference type="GO" id="GO:0016323">
    <property type="term" value="C:basolateral plasma membrane"/>
    <property type="evidence" value="ECO:0007669"/>
    <property type="project" value="TreeGrafter"/>
</dbReference>
<dbReference type="SUPFAM" id="SSF51445">
    <property type="entry name" value="(Trans)glycosidases"/>
    <property type="match status" value="1"/>
</dbReference>
<dbReference type="GO" id="GO:0015173">
    <property type="term" value="F:aromatic amino acid transmembrane transporter activity"/>
    <property type="evidence" value="ECO:0007669"/>
    <property type="project" value="TreeGrafter"/>
</dbReference>
<dbReference type="GO" id="GO:0015180">
    <property type="term" value="F:L-alanine transmembrane transporter activity"/>
    <property type="evidence" value="ECO:0007669"/>
    <property type="project" value="TreeGrafter"/>
</dbReference>